<evidence type="ECO:0000313" key="2">
    <source>
        <dbReference type="Proteomes" id="UP000635335"/>
    </source>
</evidence>
<comment type="caution">
    <text evidence="1">The sequence shown here is derived from an EMBL/GenBank/DDBJ whole genome shotgun (WGS) entry which is preliminary data.</text>
</comment>
<sequence>MKKILGETIARILYNLLKQRFDDIESIAKIKETQDFKLLISLDALYKRTEGEDNVDYDLVVGAYNKINHYVGKLNKENCELISHILKIYNTEMKDDFLISGTLYNHEKKISFKLSSPWINKYRNYISALDSIICDFRMALLNYENADCQDVFFDSQHIIQERNINFEKSAMDKKSIYLDTNTIQILANELRLEKRSDYSFVYSSYLVVDVLNSNPLFLNSFFSDLFSLTNGVMVGYMNEGLCYVTEKIEHTVARAQKYFELTKIFESTIALEFIKNFHTYPELRKGRELSNALSCDVIGFFKGNKKETVSGFNHVKNKFLGTSICEFIISGRIDFIENYRAVIGDLISLFDFVNFETEHLKLSNVNKISSSYRDREHLEHGYICDYFVTEDRRLKNRAEIIYGILGVKTKVIGINDLKKLIY</sequence>
<reference evidence="1 2" key="1">
    <citation type="submission" date="2020-11" db="EMBL/GenBank/DDBJ databases">
        <title>Enhanced detection system for hospital associated transmission using whole genome sequencing surveillance.</title>
        <authorList>
            <person name="Harrison L.H."/>
            <person name="Van Tyne D."/>
            <person name="Marsh J.W."/>
            <person name="Griffith M.P."/>
            <person name="Snyder D.J."/>
            <person name="Cooper V.S."/>
            <person name="Mustapha M."/>
        </authorList>
    </citation>
    <scope>NUCLEOTIDE SEQUENCE [LARGE SCALE GENOMIC DNA]</scope>
    <source>
        <strain evidence="1 2">SER00227</strain>
    </source>
</reference>
<accession>A0ABS0LWP1</accession>
<name>A0ABS0LWP1_9GAMM</name>
<dbReference type="Proteomes" id="UP000635335">
    <property type="component" value="Unassembled WGS sequence"/>
</dbReference>
<evidence type="ECO:0008006" key="3">
    <source>
        <dbReference type="Google" id="ProtNLM"/>
    </source>
</evidence>
<protein>
    <recommendedName>
        <fullName evidence="3">LA2681-like HEPN domain-containing protein</fullName>
    </recommendedName>
</protein>
<dbReference type="EMBL" id="JADUMB010000001">
    <property type="protein sequence ID" value="MBH1919753.1"/>
    <property type="molecule type" value="Genomic_DNA"/>
</dbReference>
<organism evidence="1 2">
    <name type="scientific">Serratia surfactantfaciens</name>
    <dbReference type="NCBI Taxonomy" id="2741499"/>
    <lineage>
        <taxon>Bacteria</taxon>
        <taxon>Pseudomonadati</taxon>
        <taxon>Pseudomonadota</taxon>
        <taxon>Gammaproteobacteria</taxon>
        <taxon>Enterobacterales</taxon>
        <taxon>Yersiniaceae</taxon>
        <taxon>Serratia</taxon>
    </lineage>
</organism>
<evidence type="ECO:0000313" key="1">
    <source>
        <dbReference type="EMBL" id="MBH1919753.1"/>
    </source>
</evidence>
<keyword evidence="2" id="KW-1185">Reference proteome</keyword>
<dbReference type="RefSeq" id="WP_197667507.1">
    <property type="nucleotide sequence ID" value="NZ_JADUMB010000001.1"/>
</dbReference>
<proteinExistence type="predicted"/>
<gene>
    <name evidence="1" type="ORF">I5U16_06260</name>
</gene>